<keyword evidence="2" id="KW-1133">Transmembrane helix</keyword>
<dbReference type="Proteomes" id="UP001216674">
    <property type="component" value="Unassembled WGS sequence"/>
</dbReference>
<comment type="caution">
    <text evidence="3">The sequence shown here is derived from an EMBL/GenBank/DDBJ whole genome shotgun (WGS) entry which is preliminary data.</text>
</comment>
<reference evidence="3 4" key="1">
    <citation type="submission" date="2023-03" db="EMBL/GenBank/DDBJ databases">
        <title>Draft assemblies of triclosan tolerant bacteria isolated from returned activated sludge.</title>
        <authorList>
            <person name="Van Hamelsveld S."/>
        </authorList>
    </citation>
    <scope>NUCLEOTIDE SEQUENCE [LARGE SCALE GENOMIC DNA]</scope>
    <source>
        <strain evidence="3 4">GW210010_S58</strain>
    </source>
</reference>
<evidence type="ECO:0000256" key="2">
    <source>
        <dbReference type="SAM" id="Phobius"/>
    </source>
</evidence>
<feature type="transmembrane region" description="Helical" evidence="2">
    <location>
        <begin position="25"/>
        <end position="45"/>
    </location>
</feature>
<keyword evidence="4" id="KW-1185">Reference proteome</keyword>
<proteinExistence type="predicted"/>
<feature type="non-terminal residue" evidence="3">
    <location>
        <position position="133"/>
    </location>
</feature>
<dbReference type="EMBL" id="JARJLM010000733">
    <property type="protein sequence ID" value="MDF3840058.1"/>
    <property type="molecule type" value="Genomic_DNA"/>
</dbReference>
<keyword evidence="2" id="KW-0812">Transmembrane</keyword>
<evidence type="ECO:0000313" key="3">
    <source>
        <dbReference type="EMBL" id="MDF3840058.1"/>
    </source>
</evidence>
<evidence type="ECO:0000313" key="4">
    <source>
        <dbReference type="Proteomes" id="UP001216674"/>
    </source>
</evidence>
<keyword evidence="2" id="KW-0472">Membrane</keyword>
<organism evidence="3 4">
    <name type="scientific">Cupriavidus basilensis</name>
    <dbReference type="NCBI Taxonomy" id="68895"/>
    <lineage>
        <taxon>Bacteria</taxon>
        <taxon>Pseudomonadati</taxon>
        <taxon>Pseudomonadota</taxon>
        <taxon>Betaproteobacteria</taxon>
        <taxon>Burkholderiales</taxon>
        <taxon>Burkholderiaceae</taxon>
        <taxon>Cupriavidus</taxon>
    </lineage>
</organism>
<name>A0ABT6B5T1_9BURK</name>
<accession>A0ABT6B5T1</accession>
<protein>
    <submittedName>
        <fullName evidence="3">Conjugal transfer protein TraB</fullName>
    </submittedName>
</protein>
<feature type="region of interest" description="Disordered" evidence="1">
    <location>
        <begin position="50"/>
        <end position="73"/>
    </location>
</feature>
<gene>
    <name evidence="3" type="ORF">P3W85_45115</name>
</gene>
<evidence type="ECO:0000256" key="1">
    <source>
        <dbReference type="SAM" id="MobiDB-lite"/>
    </source>
</evidence>
<sequence>MNWRTASNGAVRGILERLTPRQRQYAMLAAVLVGGIGVLWMVFAFSGSTPTKPDARAATAGPPSSVTNLGVMPPGAQVNPVDQWVGTAGRKLAQYETEREEQGRLNKDRQAFEAKTMQRFAELEQRLTSAQQA</sequence>